<dbReference type="Proteomes" id="UP000242450">
    <property type="component" value="Chromosome X"/>
</dbReference>
<evidence type="ECO:0000313" key="3">
    <source>
        <dbReference type="Proteomes" id="UP000242450"/>
    </source>
</evidence>
<organism evidence="2 3">
    <name type="scientific">Cervus elaphus hippelaphus</name>
    <name type="common">European red deer</name>
    <dbReference type="NCBI Taxonomy" id="46360"/>
    <lineage>
        <taxon>Eukaryota</taxon>
        <taxon>Metazoa</taxon>
        <taxon>Chordata</taxon>
        <taxon>Craniata</taxon>
        <taxon>Vertebrata</taxon>
        <taxon>Euteleostomi</taxon>
        <taxon>Mammalia</taxon>
        <taxon>Eutheria</taxon>
        <taxon>Laurasiatheria</taxon>
        <taxon>Artiodactyla</taxon>
        <taxon>Ruminantia</taxon>
        <taxon>Pecora</taxon>
        <taxon>Cervidae</taxon>
        <taxon>Cervinae</taxon>
        <taxon>Cervus</taxon>
    </lineage>
</organism>
<dbReference type="AlphaFoldDB" id="A0A212BZ51"/>
<keyword evidence="3" id="KW-1185">Reference proteome</keyword>
<accession>A0A212BZ51</accession>
<evidence type="ECO:0000256" key="1">
    <source>
        <dbReference type="SAM" id="Coils"/>
    </source>
</evidence>
<dbReference type="PANTHER" id="PTHR18937">
    <property type="entry name" value="STRUCTURAL MAINTENANCE OF CHROMOSOMES SMC FAMILY MEMBER"/>
    <property type="match status" value="1"/>
</dbReference>
<dbReference type="InterPro" id="IPR027417">
    <property type="entry name" value="P-loop_NTPase"/>
</dbReference>
<name>A0A212BZ51_CEREH</name>
<dbReference type="GO" id="GO:0007062">
    <property type="term" value="P:sister chromatid cohesion"/>
    <property type="evidence" value="ECO:0007669"/>
    <property type="project" value="TreeGrafter"/>
</dbReference>
<proteinExistence type="predicted"/>
<evidence type="ECO:0000313" key="2">
    <source>
        <dbReference type="EMBL" id="OWJ99038.1"/>
    </source>
</evidence>
<sequence>DAQAEEEIKQEMNTLQQKLNEQQSVLQRIAAPNMKAMEKLESVRDKFQETSDEFEAARKRAKKAKQAFEQIKKERFDRFNACFESVATNIDEIYKALSRNSSAQAFLGPENPEEPYLDGINYNCVAPGKRFRPMDNLSGGEKTVAALALLFAIH</sequence>
<protein>
    <submittedName>
        <fullName evidence="2">SMC1A</fullName>
    </submittedName>
</protein>
<dbReference type="GO" id="GO:0003677">
    <property type="term" value="F:DNA binding"/>
    <property type="evidence" value="ECO:0007669"/>
    <property type="project" value="TreeGrafter"/>
</dbReference>
<dbReference type="GO" id="GO:0005634">
    <property type="term" value="C:nucleus"/>
    <property type="evidence" value="ECO:0007669"/>
    <property type="project" value="TreeGrafter"/>
</dbReference>
<feature type="coiled-coil region" evidence="1">
    <location>
        <begin position="1"/>
        <end position="74"/>
    </location>
</feature>
<reference evidence="2 3" key="1">
    <citation type="journal article" date="2018" name="Mol. Genet. Genomics">
        <title>The red deer Cervus elaphus genome CerEla1.0: sequencing, annotating, genes, and chromosomes.</title>
        <authorList>
            <person name="Bana N.A."/>
            <person name="Nyiri A."/>
            <person name="Nagy J."/>
            <person name="Frank K."/>
            <person name="Nagy T."/>
            <person name="Steger V."/>
            <person name="Schiller M."/>
            <person name="Lakatos P."/>
            <person name="Sugar L."/>
            <person name="Horn P."/>
            <person name="Barta E."/>
            <person name="Orosz L."/>
        </authorList>
    </citation>
    <scope>NUCLEOTIDE SEQUENCE [LARGE SCALE GENOMIC DNA]</scope>
    <source>
        <strain evidence="2">Hungarian</strain>
    </source>
</reference>
<dbReference type="SUPFAM" id="SSF52540">
    <property type="entry name" value="P-loop containing nucleoside triphosphate hydrolases"/>
    <property type="match status" value="1"/>
</dbReference>
<comment type="caution">
    <text evidence="2">The sequence shown here is derived from an EMBL/GenBank/DDBJ whole genome shotgun (WGS) entry which is preliminary data.</text>
</comment>
<dbReference type="PANTHER" id="PTHR18937:SF170">
    <property type="entry name" value="STRUCTURAL MAINTENANCE OF CHROMOSOMES PROTEIN 1A"/>
    <property type="match status" value="1"/>
</dbReference>
<dbReference type="OrthoDB" id="9644123at2759"/>
<feature type="non-terminal residue" evidence="2">
    <location>
        <position position="154"/>
    </location>
</feature>
<dbReference type="EMBL" id="MKHE01000034">
    <property type="protein sequence ID" value="OWJ99038.1"/>
    <property type="molecule type" value="Genomic_DNA"/>
</dbReference>
<keyword evidence="1" id="KW-0175">Coiled coil</keyword>
<gene>
    <name evidence="2" type="ORF">Celaphus_00009959</name>
</gene>
<dbReference type="Gene3D" id="3.40.50.300">
    <property type="entry name" value="P-loop containing nucleotide triphosphate hydrolases"/>
    <property type="match status" value="1"/>
</dbReference>
<feature type="non-terminal residue" evidence="2">
    <location>
        <position position="1"/>
    </location>
</feature>
<dbReference type="GO" id="GO:0030893">
    <property type="term" value="C:meiotic cohesin complex"/>
    <property type="evidence" value="ECO:0007669"/>
    <property type="project" value="TreeGrafter"/>
</dbReference>